<dbReference type="Pfam" id="PF01431">
    <property type="entry name" value="Peptidase_M13"/>
    <property type="match status" value="1"/>
</dbReference>
<dbReference type="InterPro" id="IPR042089">
    <property type="entry name" value="Peptidase_M13_dom_2"/>
</dbReference>
<comment type="similarity">
    <text evidence="2">Belongs to the peptidase M13 family.</text>
</comment>
<dbReference type="AlphaFoldDB" id="A0A917GIM6"/>
<proteinExistence type="inferred from homology"/>
<evidence type="ECO:0000256" key="1">
    <source>
        <dbReference type="ARBA" id="ARBA00001947"/>
    </source>
</evidence>
<dbReference type="InterPro" id="IPR000718">
    <property type="entry name" value="Peptidase_M13"/>
</dbReference>
<evidence type="ECO:0000256" key="5">
    <source>
        <dbReference type="ARBA" id="ARBA00022801"/>
    </source>
</evidence>
<dbReference type="PANTHER" id="PTHR11733:SF167">
    <property type="entry name" value="FI17812P1-RELATED"/>
    <property type="match status" value="1"/>
</dbReference>
<name>A0A917GIM6_9MICC</name>
<dbReference type="Gene3D" id="3.40.390.10">
    <property type="entry name" value="Collagenase (Catalytic Domain)"/>
    <property type="match status" value="1"/>
</dbReference>
<keyword evidence="11" id="KW-1185">Reference proteome</keyword>
<keyword evidence="6" id="KW-0862">Zinc</keyword>
<dbReference type="InterPro" id="IPR018497">
    <property type="entry name" value="Peptidase_M13_C"/>
</dbReference>
<comment type="caution">
    <text evidence="10">The sequence shown here is derived from an EMBL/GenBank/DDBJ whole genome shotgun (WGS) entry which is preliminary data.</text>
</comment>
<dbReference type="RefSeq" id="WP_188534510.1">
    <property type="nucleotide sequence ID" value="NZ_BMEQ01000003.1"/>
</dbReference>
<dbReference type="SUPFAM" id="SSF55486">
    <property type="entry name" value="Metalloproteases ('zincins'), catalytic domain"/>
    <property type="match status" value="1"/>
</dbReference>
<dbReference type="GO" id="GO:0046872">
    <property type="term" value="F:metal ion binding"/>
    <property type="evidence" value="ECO:0007669"/>
    <property type="project" value="UniProtKB-KW"/>
</dbReference>
<evidence type="ECO:0000256" key="6">
    <source>
        <dbReference type="ARBA" id="ARBA00022833"/>
    </source>
</evidence>
<evidence type="ECO:0000256" key="2">
    <source>
        <dbReference type="ARBA" id="ARBA00007357"/>
    </source>
</evidence>
<feature type="domain" description="Peptidase M13 N-terminal" evidence="9">
    <location>
        <begin position="23"/>
        <end position="399"/>
    </location>
</feature>
<dbReference type="PANTHER" id="PTHR11733">
    <property type="entry name" value="ZINC METALLOPROTEASE FAMILY M13 NEPRILYSIN-RELATED"/>
    <property type="match status" value="1"/>
</dbReference>
<evidence type="ECO:0000256" key="3">
    <source>
        <dbReference type="ARBA" id="ARBA00022670"/>
    </source>
</evidence>
<gene>
    <name evidence="10" type="ORF">GCM10011374_07560</name>
</gene>
<dbReference type="GO" id="GO:0004222">
    <property type="term" value="F:metalloendopeptidase activity"/>
    <property type="evidence" value="ECO:0007669"/>
    <property type="project" value="InterPro"/>
</dbReference>
<reference evidence="10" key="2">
    <citation type="submission" date="2020-09" db="EMBL/GenBank/DDBJ databases">
        <authorList>
            <person name="Sun Q."/>
            <person name="Zhou Y."/>
        </authorList>
    </citation>
    <scope>NUCLEOTIDE SEQUENCE</scope>
    <source>
        <strain evidence="10">CGMCC 1.12187</strain>
    </source>
</reference>
<sequence>MTDEPVTTSSGLELQHVHPAVRPQDDLYRHVNGGWIEAHRLPEDRAFDGASAILTDLTTERVHGIVQEAPQGSRMSALYRSFMAEEEVERRGLAALDPDLAVLDTAHGKDGLARACAALHRTGVDGPLSFFVENDSRDSSRYSFFLRQDGLSLPAKSYYTDPVHERLRSAFTDHVAAMLELAGLPERWGVPAAEAAATVAAMETQLAAAHWDPVAARDVEEMYNPVDVPGLEAMAPGFPWRAWLEGTTPGRGAEVFDRIIVRQPSFVAGLGALWQEWTEQQVRIWQSWRVVSKRAPFLPRPFVEENFRFYSTALSGITRPRERWKRAEFLVTRVLGDDVARAYVARWFPPAHRARVEQLVEHLLAAYRQRIGRLEWMSEATRARALEKLSTFTVKVGYPDAWRDYSSLRLDPADLLGNVRAGLALEHDRTVGKLGTPVDRGEWFLYPHWVNAYFHPVLNEVVFPAGILQPPFFDAAADDAVCYGAIGSVIGHEIGHGFDDQGAKYDAAGHLANWWTDEDRAEFARRTAALVAQYDGCVPQGLDPAQHHVSGAFTVGENIGDLGGLEIALVAYRMSLLEQGLDLETAPVLDGLTGRERFFYAYAALWRSTAREQELVNRLATDPHAPDEFRCNGVVRNMDAFHATFGTRPGDGLWLATEERVHIW</sequence>
<dbReference type="GO" id="GO:0016485">
    <property type="term" value="P:protein processing"/>
    <property type="evidence" value="ECO:0007669"/>
    <property type="project" value="TreeGrafter"/>
</dbReference>
<dbReference type="CDD" id="cd08662">
    <property type="entry name" value="M13"/>
    <property type="match status" value="1"/>
</dbReference>
<evidence type="ECO:0000256" key="7">
    <source>
        <dbReference type="ARBA" id="ARBA00023049"/>
    </source>
</evidence>
<dbReference type="GO" id="GO:0005886">
    <property type="term" value="C:plasma membrane"/>
    <property type="evidence" value="ECO:0007669"/>
    <property type="project" value="TreeGrafter"/>
</dbReference>
<dbReference type="EMBL" id="BMEQ01000003">
    <property type="protein sequence ID" value="GGG47656.1"/>
    <property type="molecule type" value="Genomic_DNA"/>
</dbReference>
<keyword evidence="3" id="KW-0645">Protease</keyword>
<organism evidence="10 11">
    <name type="scientific">Kocuria dechangensis</name>
    <dbReference type="NCBI Taxonomy" id="1176249"/>
    <lineage>
        <taxon>Bacteria</taxon>
        <taxon>Bacillati</taxon>
        <taxon>Actinomycetota</taxon>
        <taxon>Actinomycetes</taxon>
        <taxon>Micrococcales</taxon>
        <taxon>Micrococcaceae</taxon>
        <taxon>Kocuria</taxon>
    </lineage>
</organism>
<reference evidence="10" key="1">
    <citation type="journal article" date="2014" name="Int. J. Syst. Evol. Microbiol.">
        <title>Complete genome sequence of Corynebacterium casei LMG S-19264T (=DSM 44701T), isolated from a smear-ripened cheese.</title>
        <authorList>
            <consortium name="US DOE Joint Genome Institute (JGI-PGF)"/>
            <person name="Walter F."/>
            <person name="Albersmeier A."/>
            <person name="Kalinowski J."/>
            <person name="Ruckert C."/>
        </authorList>
    </citation>
    <scope>NUCLEOTIDE SEQUENCE</scope>
    <source>
        <strain evidence="10">CGMCC 1.12187</strain>
    </source>
</reference>
<keyword evidence="5" id="KW-0378">Hydrolase</keyword>
<feature type="domain" description="Peptidase M13 C-terminal" evidence="8">
    <location>
        <begin position="451"/>
        <end position="661"/>
    </location>
</feature>
<dbReference type="InterPro" id="IPR008753">
    <property type="entry name" value="Peptidase_M13_N"/>
</dbReference>
<accession>A0A917GIM6</accession>
<dbReference type="Pfam" id="PF05649">
    <property type="entry name" value="Peptidase_M13_N"/>
    <property type="match status" value="1"/>
</dbReference>
<dbReference type="Gene3D" id="1.10.1380.10">
    <property type="entry name" value="Neutral endopeptidase , domain2"/>
    <property type="match status" value="1"/>
</dbReference>
<keyword evidence="7 10" id="KW-0482">Metalloprotease</keyword>
<comment type="cofactor">
    <cofactor evidence="1">
        <name>Zn(2+)</name>
        <dbReference type="ChEBI" id="CHEBI:29105"/>
    </cofactor>
</comment>
<evidence type="ECO:0000256" key="4">
    <source>
        <dbReference type="ARBA" id="ARBA00022723"/>
    </source>
</evidence>
<protein>
    <submittedName>
        <fullName evidence="10">Zinc metalloprotease</fullName>
    </submittedName>
</protein>
<evidence type="ECO:0000259" key="8">
    <source>
        <dbReference type="Pfam" id="PF01431"/>
    </source>
</evidence>
<dbReference type="InterPro" id="IPR024079">
    <property type="entry name" value="MetalloPept_cat_dom_sf"/>
</dbReference>
<dbReference type="PRINTS" id="PR00786">
    <property type="entry name" value="NEPRILYSIN"/>
</dbReference>
<keyword evidence="4" id="KW-0479">Metal-binding</keyword>
<evidence type="ECO:0000313" key="11">
    <source>
        <dbReference type="Proteomes" id="UP000638848"/>
    </source>
</evidence>
<evidence type="ECO:0000259" key="9">
    <source>
        <dbReference type="Pfam" id="PF05649"/>
    </source>
</evidence>
<dbReference type="PROSITE" id="PS51885">
    <property type="entry name" value="NEPRILYSIN"/>
    <property type="match status" value="1"/>
</dbReference>
<evidence type="ECO:0000313" key="10">
    <source>
        <dbReference type="EMBL" id="GGG47656.1"/>
    </source>
</evidence>
<dbReference type="Proteomes" id="UP000638848">
    <property type="component" value="Unassembled WGS sequence"/>
</dbReference>